<dbReference type="EMBL" id="BMFC01000020">
    <property type="protein sequence ID" value="GGC21456.1"/>
    <property type="molecule type" value="Genomic_DNA"/>
</dbReference>
<accession>A0ABQ1L9N6</accession>
<dbReference type="Proteomes" id="UP000645462">
    <property type="component" value="Unassembled WGS sequence"/>
</dbReference>
<gene>
    <name evidence="1" type="ORF">GCM10011363_42620</name>
</gene>
<reference evidence="2" key="1">
    <citation type="journal article" date="2019" name="Int. J. Syst. Evol. Microbiol.">
        <title>The Global Catalogue of Microorganisms (GCM) 10K type strain sequencing project: providing services to taxonomists for standard genome sequencing and annotation.</title>
        <authorList>
            <consortium name="The Broad Institute Genomics Platform"/>
            <consortium name="The Broad Institute Genome Sequencing Center for Infectious Disease"/>
            <person name="Wu L."/>
            <person name="Ma J."/>
        </authorList>
    </citation>
    <scope>NUCLEOTIDE SEQUENCE [LARGE SCALE GENOMIC DNA]</scope>
    <source>
        <strain evidence="2">CGMCC 1.12478</strain>
    </source>
</reference>
<name>A0ABQ1L9N6_9RHOB</name>
<protein>
    <recommendedName>
        <fullName evidence="3">AAA+ ATPase domain-containing protein</fullName>
    </recommendedName>
</protein>
<dbReference type="Gene3D" id="3.40.50.300">
    <property type="entry name" value="P-loop containing nucleotide triphosphate hydrolases"/>
    <property type="match status" value="1"/>
</dbReference>
<keyword evidence="2" id="KW-1185">Reference proteome</keyword>
<dbReference type="SUPFAM" id="SSF52540">
    <property type="entry name" value="P-loop containing nucleoside triphosphate hydrolases"/>
    <property type="match status" value="1"/>
</dbReference>
<comment type="caution">
    <text evidence="1">The sequence shown here is derived from an EMBL/GenBank/DDBJ whole genome shotgun (WGS) entry which is preliminary data.</text>
</comment>
<evidence type="ECO:0000313" key="2">
    <source>
        <dbReference type="Proteomes" id="UP000645462"/>
    </source>
</evidence>
<evidence type="ECO:0008006" key="3">
    <source>
        <dbReference type="Google" id="ProtNLM"/>
    </source>
</evidence>
<organism evidence="1 2">
    <name type="scientific">Marivita lacus</name>
    <dbReference type="NCBI Taxonomy" id="1323742"/>
    <lineage>
        <taxon>Bacteria</taxon>
        <taxon>Pseudomonadati</taxon>
        <taxon>Pseudomonadota</taxon>
        <taxon>Alphaproteobacteria</taxon>
        <taxon>Rhodobacterales</taxon>
        <taxon>Roseobacteraceae</taxon>
        <taxon>Marivita</taxon>
    </lineage>
</organism>
<proteinExistence type="predicted"/>
<sequence length="563" mass="61227">MIDLTNEKPRKASLAADHNQHLSQLALTTDQRKPLPNLTEVAIWFWRGRELDAVLSGTATDSDRLKRLRDEFVNATGLTPGEIVAVFEDTIDASTTSDGGPFLPSAPDPRDYLPVKALPVGETKEENLSEVSFRLVTALAAKNFAILTGPSGTGKSRAALKLAEGLQRHHSGEAEGSIFELVAVGPDWTSPKRLLGFRTPFGKERKLADGTSSHESYEITDTIRLILRASHPDAADIPHFLIFDEMNLSHVERYFAPFLSLMEAAGILGAESGISLIGSDDLQLVAAVLKAENPSSREAASATAMLAEGRDFILPPNLYFIGTVNVDETTYMFSPKVLDRAHVIELNAERPSEYLLATTRTEPGGTINIGQSDIALKRGIEARETQKHAVGNPVTILDELLESGFTAAELEPVRTGTVAALDGTYDLISPVGFSFGYRISKEVFIYITEWISAKLVNGTDKATILSTWHDGLDNALLQKVLPKIHGNRRALSDSLRALSAFYAGHDSNSTPSASYTLGLGTKVEIQPMRRLALSEANQLPLSRLKLDAMHDRLHSSGYVSFVS</sequence>
<evidence type="ECO:0000313" key="1">
    <source>
        <dbReference type="EMBL" id="GGC21456.1"/>
    </source>
</evidence>
<dbReference type="InterPro" id="IPR027417">
    <property type="entry name" value="P-loop_NTPase"/>
</dbReference>